<keyword evidence="2" id="KW-1003">Cell membrane</keyword>
<comment type="similarity">
    <text evidence="4 5">Belongs to the small heat shock protein (HSP20) family.</text>
</comment>
<keyword evidence="7" id="KW-0812">Transmembrane</keyword>
<dbReference type="SUPFAM" id="SSF49764">
    <property type="entry name" value="HSP20-like chaperones"/>
    <property type="match status" value="1"/>
</dbReference>
<evidence type="ECO:0000256" key="2">
    <source>
        <dbReference type="ARBA" id="ARBA00022475"/>
    </source>
</evidence>
<dbReference type="EMBL" id="CM004393">
    <property type="protein sequence ID" value="OAY45688.1"/>
    <property type="molecule type" value="Genomic_DNA"/>
</dbReference>
<dbReference type="InterPro" id="IPR002068">
    <property type="entry name" value="A-crystallin/Hsp20_dom"/>
</dbReference>
<dbReference type="CDD" id="cd06464">
    <property type="entry name" value="ACD_sHsps-like"/>
    <property type="match status" value="1"/>
</dbReference>
<sequence>MATITSTGGSVEYVDYKPVSELMEEEGANILLVHLPDFQKEHMKITYVHSTRLIRVAGERLITGNKWSMFNQTFPVPQNCDVQKIQAKIQNGVLTITMPKLTPSIPPNPSSTTTASKEENDKTATQIPQQPKTFADTEKQSAAHIPGATVASTTDGTMKPKDEKSDKVGEEKIKEKKERKEGEVEKSDKVGEEKIKEKKERKEGEDEKSDKVGEEKIKENKERKEGYENTSESKQKETSKEVKESSLADQSEENGKKRKEAKVTRPAEKAKSLKFGGVGDEEKPKEDLLGEKVKNVAFAPKKSVMTLSEERQSLVNIGAAVLVIAALGTYIYYNYGSSGNPTD</sequence>
<dbReference type="PROSITE" id="PS01031">
    <property type="entry name" value="SHSP"/>
    <property type="match status" value="1"/>
</dbReference>
<dbReference type="Gene3D" id="2.60.40.790">
    <property type="match status" value="1"/>
</dbReference>
<feature type="compositionally biased region" description="Polar residues" evidence="6">
    <location>
        <begin position="123"/>
        <end position="132"/>
    </location>
</feature>
<name>A0A2C9VJQ2_MANES</name>
<proteinExistence type="inferred from homology"/>
<dbReference type="Gramene" id="Manes.07G083200.1.v8.1">
    <property type="protein sequence ID" value="Manes.07G083200.1.v8.1.CDS"/>
    <property type="gene ID" value="Manes.07G083200.v8.1"/>
</dbReference>
<dbReference type="Pfam" id="PF00011">
    <property type="entry name" value="HSP20"/>
    <property type="match status" value="1"/>
</dbReference>
<evidence type="ECO:0000256" key="7">
    <source>
        <dbReference type="SAM" id="Phobius"/>
    </source>
</evidence>
<evidence type="ECO:0000259" key="8">
    <source>
        <dbReference type="PROSITE" id="PS01031"/>
    </source>
</evidence>
<evidence type="ECO:0000256" key="4">
    <source>
        <dbReference type="PROSITE-ProRule" id="PRU00285"/>
    </source>
</evidence>
<evidence type="ECO:0000313" key="10">
    <source>
        <dbReference type="Proteomes" id="UP000091857"/>
    </source>
</evidence>
<dbReference type="OrthoDB" id="1431247at2759"/>
<feature type="compositionally biased region" description="Basic and acidic residues" evidence="6">
    <location>
        <begin position="158"/>
        <end position="246"/>
    </location>
</feature>
<feature type="transmembrane region" description="Helical" evidence="7">
    <location>
        <begin position="314"/>
        <end position="333"/>
    </location>
</feature>
<keyword evidence="7" id="KW-0472">Membrane</keyword>
<feature type="domain" description="SHSP" evidence="8">
    <location>
        <begin position="10"/>
        <end position="115"/>
    </location>
</feature>
<dbReference type="PANTHER" id="PTHR43670">
    <property type="entry name" value="HEAT SHOCK PROTEIN 26"/>
    <property type="match status" value="1"/>
</dbReference>
<dbReference type="GO" id="GO:0006952">
    <property type="term" value="P:defense response"/>
    <property type="evidence" value="ECO:0007669"/>
    <property type="project" value="UniProtKB-KW"/>
</dbReference>
<reference evidence="10" key="1">
    <citation type="journal article" date="2016" name="Nat. Biotechnol.">
        <title>Sequencing wild and cultivated cassava and related species reveals extensive interspecific hybridization and genetic diversity.</title>
        <authorList>
            <person name="Bredeson J.V."/>
            <person name="Lyons J.B."/>
            <person name="Prochnik S.E."/>
            <person name="Wu G.A."/>
            <person name="Ha C.M."/>
            <person name="Edsinger-Gonzales E."/>
            <person name="Grimwood J."/>
            <person name="Schmutz J."/>
            <person name="Rabbi I.Y."/>
            <person name="Egesi C."/>
            <person name="Nauluvula P."/>
            <person name="Lebot V."/>
            <person name="Ndunguru J."/>
            <person name="Mkamilo G."/>
            <person name="Bart R.S."/>
            <person name="Setter T.L."/>
            <person name="Gleadow R.M."/>
            <person name="Kulakow P."/>
            <person name="Ferguson M.E."/>
            <person name="Rounsley S."/>
            <person name="Rokhsar D.S."/>
        </authorList>
    </citation>
    <scope>NUCLEOTIDE SEQUENCE [LARGE SCALE GENOMIC DNA]</scope>
    <source>
        <strain evidence="10">cv. AM560-2</strain>
    </source>
</reference>
<dbReference type="AlphaFoldDB" id="A0A2C9VJQ2"/>
<comment type="caution">
    <text evidence="9">The sequence shown here is derived from an EMBL/GenBank/DDBJ whole genome shotgun (WGS) entry which is preliminary data.</text>
</comment>
<evidence type="ECO:0000256" key="3">
    <source>
        <dbReference type="ARBA" id="ARBA00022821"/>
    </source>
</evidence>
<dbReference type="GO" id="GO:0005886">
    <property type="term" value="C:plasma membrane"/>
    <property type="evidence" value="ECO:0007669"/>
    <property type="project" value="UniProtKB-SubCell"/>
</dbReference>
<feature type="region of interest" description="Disordered" evidence="6">
    <location>
        <begin position="98"/>
        <end position="286"/>
    </location>
</feature>
<keyword evidence="3" id="KW-0611">Plant defense</keyword>
<evidence type="ECO:0000256" key="1">
    <source>
        <dbReference type="ARBA" id="ARBA00004162"/>
    </source>
</evidence>
<feature type="compositionally biased region" description="Basic and acidic residues" evidence="6">
    <location>
        <begin position="261"/>
        <end position="271"/>
    </location>
</feature>
<keyword evidence="10" id="KW-1185">Reference proteome</keyword>
<evidence type="ECO:0000256" key="5">
    <source>
        <dbReference type="RuleBase" id="RU003616"/>
    </source>
</evidence>
<gene>
    <name evidence="9" type="ORF">MANES_07G083200v8</name>
</gene>
<evidence type="ECO:0000256" key="6">
    <source>
        <dbReference type="SAM" id="MobiDB-lite"/>
    </source>
</evidence>
<protein>
    <recommendedName>
        <fullName evidence="8">SHSP domain-containing protein</fullName>
    </recommendedName>
</protein>
<dbReference type="Proteomes" id="UP000091857">
    <property type="component" value="Chromosome 7"/>
</dbReference>
<dbReference type="InterPro" id="IPR008978">
    <property type="entry name" value="HSP20-like_chaperone"/>
</dbReference>
<comment type="subcellular location">
    <subcellularLocation>
        <location evidence="1">Cell membrane</location>
        <topology evidence="1">Single-pass membrane protein</topology>
    </subcellularLocation>
</comment>
<accession>A0A2C9VJQ2</accession>
<organism evidence="9 10">
    <name type="scientific">Manihot esculenta</name>
    <name type="common">Cassava</name>
    <name type="synonym">Jatropha manihot</name>
    <dbReference type="NCBI Taxonomy" id="3983"/>
    <lineage>
        <taxon>Eukaryota</taxon>
        <taxon>Viridiplantae</taxon>
        <taxon>Streptophyta</taxon>
        <taxon>Embryophyta</taxon>
        <taxon>Tracheophyta</taxon>
        <taxon>Spermatophyta</taxon>
        <taxon>Magnoliopsida</taxon>
        <taxon>eudicotyledons</taxon>
        <taxon>Gunneridae</taxon>
        <taxon>Pentapetalae</taxon>
        <taxon>rosids</taxon>
        <taxon>fabids</taxon>
        <taxon>Malpighiales</taxon>
        <taxon>Euphorbiaceae</taxon>
        <taxon>Crotonoideae</taxon>
        <taxon>Manihoteae</taxon>
        <taxon>Manihot</taxon>
    </lineage>
</organism>
<evidence type="ECO:0000313" key="9">
    <source>
        <dbReference type="EMBL" id="OAY45688.1"/>
    </source>
</evidence>
<keyword evidence="7" id="KW-1133">Transmembrane helix</keyword>
<dbReference type="PANTHER" id="PTHR43670:SF125">
    <property type="entry name" value="SHSP DOMAIN-CONTAINING PROTEIN"/>
    <property type="match status" value="1"/>
</dbReference>